<dbReference type="HOGENOM" id="CLU_877361_0_0_1"/>
<evidence type="ECO:0000313" key="3">
    <source>
        <dbReference type="Proteomes" id="UP000002668"/>
    </source>
</evidence>
<evidence type="ECO:0000313" key="2">
    <source>
        <dbReference type="EMBL" id="CBX92952.1"/>
    </source>
</evidence>
<gene>
    <name evidence="2" type="ORF">LEMA_P038530.1</name>
</gene>
<organism evidence="3">
    <name type="scientific">Leptosphaeria maculans (strain JN3 / isolate v23.1.3 / race Av1-4-5-6-7-8)</name>
    <name type="common">Blackleg fungus</name>
    <name type="synonym">Phoma lingam</name>
    <dbReference type="NCBI Taxonomy" id="985895"/>
    <lineage>
        <taxon>Eukaryota</taxon>
        <taxon>Fungi</taxon>
        <taxon>Dikarya</taxon>
        <taxon>Ascomycota</taxon>
        <taxon>Pezizomycotina</taxon>
        <taxon>Dothideomycetes</taxon>
        <taxon>Pleosporomycetidae</taxon>
        <taxon>Pleosporales</taxon>
        <taxon>Pleosporineae</taxon>
        <taxon>Leptosphaeriaceae</taxon>
        <taxon>Plenodomus</taxon>
        <taxon>Plenodomus lingam/Leptosphaeria maculans species complex</taxon>
    </lineage>
</organism>
<reference evidence="3" key="1">
    <citation type="journal article" date="2011" name="Nat. Commun.">
        <title>Effector diversification within compartments of the Leptosphaeria maculans genome affected by Repeat-Induced Point mutations.</title>
        <authorList>
            <person name="Rouxel T."/>
            <person name="Grandaubert J."/>
            <person name="Hane J.K."/>
            <person name="Hoede C."/>
            <person name="van de Wouw A.P."/>
            <person name="Couloux A."/>
            <person name="Dominguez V."/>
            <person name="Anthouard V."/>
            <person name="Bally P."/>
            <person name="Bourras S."/>
            <person name="Cozijnsen A.J."/>
            <person name="Ciuffetti L.M."/>
            <person name="Degrave A."/>
            <person name="Dilmaghani A."/>
            <person name="Duret L."/>
            <person name="Fudal I."/>
            <person name="Goodwin S.B."/>
            <person name="Gout L."/>
            <person name="Glaser N."/>
            <person name="Linglin J."/>
            <person name="Kema G.H.J."/>
            <person name="Lapalu N."/>
            <person name="Lawrence C.B."/>
            <person name="May K."/>
            <person name="Meyer M."/>
            <person name="Ollivier B."/>
            <person name="Poulain J."/>
            <person name="Schoch C.L."/>
            <person name="Simon A."/>
            <person name="Spatafora J.W."/>
            <person name="Stachowiak A."/>
            <person name="Turgeon B.G."/>
            <person name="Tyler B.M."/>
            <person name="Vincent D."/>
            <person name="Weissenbach J."/>
            <person name="Amselem J."/>
            <person name="Quesneville H."/>
            <person name="Oliver R.P."/>
            <person name="Wincker P."/>
            <person name="Balesdent M.-H."/>
            <person name="Howlett B.J."/>
        </authorList>
    </citation>
    <scope>NUCLEOTIDE SEQUENCE [LARGE SCALE GENOMIC DNA]</scope>
    <source>
        <strain evidence="3">JN3 / isolate v23.1.3 / race Av1-4-5-6-7-8</strain>
    </source>
</reference>
<feature type="compositionally biased region" description="Polar residues" evidence="1">
    <location>
        <begin position="17"/>
        <end position="26"/>
    </location>
</feature>
<sequence>MKLRVEACSGQIADGQSKATQPSSDISPLRHSKSPCPLLLLRPPLPIVPFLCSRLDFVLKEIKMAKTQGCPVASSLGTSAMHAIYAQASVSHGTKLHTGRSRSTVKLQYNCPRCTDAYSTYRSMFCAQVGGNVPVVVRARKSPEKGCAVIYNQQYPAIDISRVFCRPSSTDADAPESKGKSTANSSLRVSMDHTCIVEEESTSRSLTHCLHRNCHGARPGLALAAGVLFVLYASMLRCSVFEFSTLPTWRLWSSGTCNQTANLRPDQLMPSQSQFTANIPDRWPIICFDCEFQTSRPEGKGSTTYAVQASDYPLRGK</sequence>
<dbReference type="InParanoid" id="E4ZN93"/>
<keyword evidence="3" id="KW-1185">Reference proteome</keyword>
<name>E4ZN93_LEPMJ</name>
<dbReference type="AlphaFoldDB" id="E4ZN93"/>
<dbReference type="EMBL" id="FP929105">
    <property type="protein sequence ID" value="CBX92952.1"/>
    <property type="molecule type" value="Genomic_DNA"/>
</dbReference>
<accession>E4ZN93</accession>
<proteinExistence type="predicted"/>
<evidence type="ECO:0000256" key="1">
    <source>
        <dbReference type="SAM" id="MobiDB-lite"/>
    </source>
</evidence>
<dbReference type="Proteomes" id="UP000002668">
    <property type="component" value="Genome"/>
</dbReference>
<dbReference type="VEuPathDB" id="FungiDB:LEMA_P038530.1"/>
<feature type="region of interest" description="Disordered" evidence="1">
    <location>
        <begin position="9"/>
        <end position="30"/>
    </location>
</feature>
<protein>
    <submittedName>
        <fullName evidence="2">Predicted protein</fullName>
    </submittedName>
</protein>